<dbReference type="EMBL" id="JASCRY010000003">
    <property type="protein sequence ID" value="MDI5950321.1"/>
    <property type="molecule type" value="Genomic_DNA"/>
</dbReference>
<evidence type="ECO:0008006" key="3">
    <source>
        <dbReference type="Google" id="ProtNLM"/>
    </source>
</evidence>
<evidence type="ECO:0000313" key="2">
    <source>
        <dbReference type="Proteomes" id="UP001228643"/>
    </source>
</evidence>
<proteinExistence type="predicted"/>
<gene>
    <name evidence="1" type="ORF">QLS97_11740</name>
</gene>
<evidence type="ECO:0000313" key="1">
    <source>
        <dbReference type="EMBL" id="MDI5950321.1"/>
    </source>
</evidence>
<keyword evidence="2" id="KW-1185">Reference proteome</keyword>
<accession>A0AAW6TL61</accession>
<dbReference type="AlphaFoldDB" id="A0AAW6TL61"/>
<organism evidence="1 2">
    <name type="scientific">Flavobacterium yafengii</name>
    <dbReference type="NCBI Taxonomy" id="3041253"/>
    <lineage>
        <taxon>Bacteria</taxon>
        <taxon>Pseudomonadati</taxon>
        <taxon>Bacteroidota</taxon>
        <taxon>Flavobacteriia</taxon>
        <taxon>Flavobacteriales</taxon>
        <taxon>Flavobacteriaceae</taxon>
        <taxon>Flavobacterium</taxon>
    </lineage>
</organism>
<sequence length="170" mass="19123">MFKQSNIDFQSGSGSSSEIGFLKKINKKLILNIDLSLDEYNGVSLYDGAVYKWSTKHIGIQDAIIYKIFRTGVFDFNAKIGIKASTVKYGKQEMDRVVYDLMGEKEFSGFVLVNLLAIQLKSNISKNSAISLGYNYNTSFNLANTSEEKLSFNINQIQLGVFFLIKNNIL</sequence>
<comment type="caution">
    <text evidence="1">The sequence shown here is derived from an EMBL/GenBank/DDBJ whole genome shotgun (WGS) entry which is preliminary data.</text>
</comment>
<reference evidence="1 2" key="1">
    <citation type="submission" date="2023-04" db="EMBL/GenBank/DDBJ databases">
        <title>Two novel species of Flavobacterium.</title>
        <authorList>
            <person name="Liu Q."/>
            <person name="Xin Y.-H."/>
        </authorList>
    </citation>
    <scope>NUCLEOTIDE SEQUENCE [LARGE SCALE GENOMIC DNA]</scope>
    <source>
        <strain evidence="1 2">LB2P87</strain>
    </source>
</reference>
<name>A0AAW6TL61_9FLAO</name>
<dbReference type="RefSeq" id="WP_282716883.1">
    <property type="nucleotide sequence ID" value="NZ_JASCRY010000003.1"/>
</dbReference>
<dbReference type="Proteomes" id="UP001228643">
    <property type="component" value="Unassembled WGS sequence"/>
</dbReference>
<protein>
    <recommendedName>
        <fullName evidence="3">Outer membrane protein beta-barrel domain-containing protein</fullName>
    </recommendedName>
</protein>